<evidence type="ECO:0000313" key="4">
    <source>
        <dbReference type="Proteomes" id="UP001558613"/>
    </source>
</evidence>
<evidence type="ECO:0000256" key="2">
    <source>
        <dbReference type="SAM" id="Phobius"/>
    </source>
</evidence>
<dbReference type="EMBL" id="JAYMGO010000013">
    <property type="protein sequence ID" value="KAL1263473.1"/>
    <property type="molecule type" value="Genomic_DNA"/>
</dbReference>
<dbReference type="Proteomes" id="UP001558613">
    <property type="component" value="Unassembled WGS sequence"/>
</dbReference>
<keyword evidence="2" id="KW-1133">Transmembrane helix</keyword>
<organism evidence="3 4">
    <name type="scientific">Cirrhinus molitorella</name>
    <name type="common">mud carp</name>
    <dbReference type="NCBI Taxonomy" id="172907"/>
    <lineage>
        <taxon>Eukaryota</taxon>
        <taxon>Metazoa</taxon>
        <taxon>Chordata</taxon>
        <taxon>Craniata</taxon>
        <taxon>Vertebrata</taxon>
        <taxon>Euteleostomi</taxon>
        <taxon>Actinopterygii</taxon>
        <taxon>Neopterygii</taxon>
        <taxon>Teleostei</taxon>
        <taxon>Ostariophysi</taxon>
        <taxon>Cypriniformes</taxon>
        <taxon>Cyprinidae</taxon>
        <taxon>Labeoninae</taxon>
        <taxon>Labeonini</taxon>
        <taxon>Cirrhinus</taxon>
    </lineage>
</organism>
<comment type="caution">
    <text evidence="3">The sequence shown here is derived from an EMBL/GenBank/DDBJ whole genome shotgun (WGS) entry which is preliminary data.</text>
</comment>
<sequence>MRVLMNSSWIQFGPAGRGSYDWGTGASTPSSTENRLKKQYKPSPQERKKSYMPWMGVSGGPASWIQFGPAGRGSYDWGTGASTPSSTENRLKGYWNELTSSKVEDRPEVTLDVVIVTASLLFLGGIAIFIYKRCFRVRQNTTEVITLDFDDTDGTAEFLSTLEERDGAEEGNDGVFLMVYLPAPYEKTLTKIARAASSSSSHNDVEIVQLHTENSNDQK</sequence>
<feature type="transmembrane region" description="Helical" evidence="2">
    <location>
        <begin position="109"/>
        <end position="131"/>
    </location>
</feature>
<accession>A0ABR3MEG6</accession>
<keyword evidence="2" id="KW-0472">Membrane</keyword>
<gene>
    <name evidence="3" type="ORF">QQF64_006212</name>
</gene>
<proteinExistence type="predicted"/>
<keyword evidence="2" id="KW-0812">Transmembrane</keyword>
<feature type="region of interest" description="Disordered" evidence="1">
    <location>
        <begin position="20"/>
        <end position="51"/>
    </location>
</feature>
<evidence type="ECO:0000313" key="3">
    <source>
        <dbReference type="EMBL" id="KAL1263473.1"/>
    </source>
</evidence>
<name>A0ABR3MEG6_9TELE</name>
<reference evidence="3 4" key="1">
    <citation type="submission" date="2023-09" db="EMBL/GenBank/DDBJ databases">
        <authorList>
            <person name="Wang M."/>
        </authorList>
    </citation>
    <scope>NUCLEOTIDE SEQUENCE [LARGE SCALE GENOMIC DNA]</scope>
    <source>
        <strain evidence="3">GT-2023</strain>
        <tissue evidence="3">Liver</tissue>
    </source>
</reference>
<keyword evidence="4" id="KW-1185">Reference proteome</keyword>
<evidence type="ECO:0000256" key="1">
    <source>
        <dbReference type="SAM" id="MobiDB-lite"/>
    </source>
</evidence>
<protein>
    <submittedName>
        <fullName evidence="3">Uncharacterized protein</fullName>
    </submittedName>
</protein>